<feature type="transmembrane region" description="Helical" evidence="7">
    <location>
        <begin position="13"/>
        <end position="32"/>
    </location>
</feature>
<evidence type="ECO:0000313" key="10">
    <source>
        <dbReference type="EMBL" id="MFC5065600.1"/>
    </source>
</evidence>
<dbReference type="Gene3D" id="1.20.1560.10">
    <property type="entry name" value="ABC transporter type 1, transmembrane domain"/>
    <property type="match status" value="1"/>
</dbReference>
<comment type="caution">
    <text evidence="10">The sequence shown here is derived from an EMBL/GenBank/DDBJ whole genome shotgun (WGS) entry which is preliminary data.</text>
</comment>
<proteinExistence type="predicted"/>
<evidence type="ECO:0000259" key="9">
    <source>
        <dbReference type="PROSITE" id="PS50929"/>
    </source>
</evidence>
<evidence type="ECO:0000256" key="6">
    <source>
        <dbReference type="ARBA" id="ARBA00023136"/>
    </source>
</evidence>
<dbReference type="InterPro" id="IPR027417">
    <property type="entry name" value="P-loop_NTPase"/>
</dbReference>
<dbReference type="InterPro" id="IPR003593">
    <property type="entry name" value="AAA+_ATPase"/>
</dbReference>
<dbReference type="SUPFAM" id="SSF90123">
    <property type="entry name" value="ABC transporter transmembrane region"/>
    <property type="match status" value="1"/>
</dbReference>
<evidence type="ECO:0000256" key="4">
    <source>
        <dbReference type="ARBA" id="ARBA00022840"/>
    </source>
</evidence>
<evidence type="ECO:0000256" key="5">
    <source>
        <dbReference type="ARBA" id="ARBA00022989"/>
    </source>
</evidence>
<feature type="transmembrane region" description="Helical" evidence="7">
    <location>
        <begin position="196"/>
        <end position="220"/>
    </location>
</feature>
<dbReference type="EMBL" id="JBHSIV010000041">
    <property type="protein sequence ID" value="MFC5065600.1"/>
    <property type="molecule type" value="Genomic_DNA"/>
</dbReference>
<dbReference type="Gene3D" id="3.40.50.300">
    <property type="entry name" value="P-loop containing nucleotide triphosphate hydrolases"/>
    <property type="match status" value="1"/>
</dbReference>
<dbReference type="Pfam" id="PF00005">
    <property type="entry name" value="ABC_tran"/>
    <property type="match status" value="1"/>
</dbReference>
<feature type="transmembrane region" description="Helical" evidence="7">
    <location>
        <begin position="91"/>
        <end position="108"/>
    </location>
</feature>
<dbReference type="SMART" id="SM00382">
    <property type="entry name" value="AAA"/>
    <property type="match status" value="1"/>
</dbReference>
<dbReference type="InterPro" id="IPR039421">
    <property type="entry name" value="Type_1_exporter"/>
</dbReference>
<dbReference type="Proteomes" id="UP001595947">
    <property type="component" value="Unassembled WGS sequence"/>
</dbReference>
<gene>
    <name evidence="10" type="ORF">ACFPBZ_25515</name>
</gene>
<feature type="domain" description="ABC transporter" evidence="8">
    <location>
        <begin position="377"/>
        <end position="618"/>
    </location>
</feature>
<feature type="transmembrane region" description="Helical" evidence="7">
    <location>
        <begin position="289"/>
        <end position="315"/>
    </location>
</feature>
<keyword evidence="11" id="KW-1185">Reference proteome</keyword>
<accession>A0ABV9YRX1</accession>
<reference evidence="11" key="1">
    <citation type="journal article" date="2019" name="Int. J. Syst. Evol. Microbiol.">
        <title>The Global Catalogue of Microorganisms (GCM) 10K type strain sequencing project: providing services to taxonomists for standard genome sequencing and annotation.</title>
        <authorList>
            <consortium name="The Broad Institute Genomics Platform"/>
            <consortium name="The Broad Institute Genome Sequencing Center for Infectious Disease"/>
            <person name="Wu L."/>
            <person name="Ma J."/>
        </authorList>
    </citation>
    <scope>NUCLEOTIDE SEQUENCE [LARGE SCALE GENOMIC DNA]</scope>
    <source>
        <strain evidence="11">CGMCC 4.7093</strain>
    </source>
</reference>
<dbReference type="InterPro" id="IPR011527">
    <property type="entry name" value="ABC1_TM_dom"/>
</dbReference>
<dbReference type="PROSITE" id="PS00211">
    <property type="entry name" value="ABC_TRANSPORTER_1"/>
    <property type="match status" value="1"/>
</dbReference>
<dbReference type="PANTHER" id="PTHR24221:SF654">
    <property type="entry name" value="ATP-BINDING CASSETTE SUB-FAMILY B MEMBER 6"/>
    <property type="match status" value="1"/>
</dbReference>
<dbReference type="InterPro" id="IPR036640">
    <property type="entry name" value="ABC1_TM_sf"/>
</dbReference>
<dbReference type="GO" id="GO:0005524">
    <property type="term" value="F:ATP binding"/>
    <property type="evidence" value="ECO:0007669"/>
    <property type="project" value="UniProtKB-KW"/>
</dbReference>
<sequence>MGEPLIGAEDVEAPAWALGMQATAEAGLFAVLRQVPRTAATLVRWAWRAAPRWTAATAVIQVVSGVVTASGLLATASVFSELLSEGPTPERLVAALPSLALVAGALVLRGGLDALSGASSAVLVPLVEQHAQGELYGALVRADLVAFEDPDFTALIEQADHALPRIRQGALMVGDLVAGTISVLAATVTAGIVHPLLAPVVLLAALPQAWASLRGIRLMFASHLAMTSRMRRLGVTGSLISERSAAAEVRAFTTQDVLLAEHERIAADLAAEGVRVAHRRNVLTTFGRALSGVGAALGYLVLGLLLYLGGLPLALAGTAVIAMRTAATAVVSTVTEANLLFEAGLFIDLYRECVVQARRRRRTVVPATGATPVPDPIELRGVSFRYPDQEHDAVHDVDLVLRRGETIALVGENGSGKSTLAKLVVGLFLPDAGEVRWSGVPTTAIDPRVLHDQVALVLQEPLRWPMTAANNIRIGRLTRDDEDAYDDALHRSGARDVLLGLPQGEATVLSREFQRGRDLSGGQWQRIAVARGLYRDAPLVVADEPTAALDARAEHGVFTALHELAAGRDRVTVLVTHRLANIRSADRIVVMDRGRIVEEGTHEALMETDGLYAELFRLQGSAYSEPSR</sequence>
<feature type="transmembrane region" description="Helical" evidence="7">
    <location>
        <begin position="53"/>
        <end position="79"/>
    </location>
</feature>
<dbReference type="PANTHER" id="PTHR24221">
    <property type="entry name" value="ATP-BINDING CASSETTE SUB-FAMILY B"/>
    <property type="match status" value="1"/>
</dbReference>
<evidence type="ECO:0000256" key="1">
    <source>
        <dbReference type="ARBA" id="ARBA00004651"/>
    </source>
</evidence>
<dbReference type="InterPro" id="IPR003439">
    <property type="entry name" value="ABC_transporter-like_ATP-bd"/>
</dbReference>
<dbReference type="PROSITE" id="PS50893">
    <property type="entry name" value="ABC_TRANSPORTER_2"/>
    <property type="match status" value="1"/>
</dbReference>
<comment type="subcellular location">
    <subcellularLocation>
        <location evidence="1">Cell membrane</location>
        <topology evidence="1">Multi-pass membrane protein</topology>
    </subcellularLocation>
</comment>
<dbReference type="SUPFAM" id="SSF52540">
    <property type="entry name" value="P-loop containing nucleoside triphosphate hydrolases"/>
    <property type="match status" value="1"/>
</dbReference>
<dbReference type="PROSITE" id="PS50929">
    <property type="entry name" value="ABC_TM1F"/>
    <property type="match status" value="1"/>
</dbReference>
<feature type="domain" description="ABC transmembrane type-1" evidence="9">
    <location>
        <begin position="55"/>
        <end position="330"/>
    </location>
</feature>
<organism evidence="10 11">
    <name type="scientific">Actinomycetospora atypica</name>
    <dbReference type="NCBI Taxonomy" id="1290095"/>
    <lineage>
        <taxon>Bacteria</taxon>
        <taxon>Bacillati</taxon>
        <taxon>Actinomycetota</taxon>
        <taxon>Actinomycetes</taxon>
        <taxon>Pseudonocardiales</taxon>
        <taxon>Pseudonocardiaceae</taxon>
        <taxon>Actinomycetospora</taxon>
    </lineage>
</organism>
<keyword evidence="2 7" id="KW-0812">Transmembrane</keyword>
<evidence type="ECO:0000259" key="8">
    <source>
        <dbReference type="PROSITE" id="PS50893"/>
    </source>
</evidence>
<evidence type="ECO:0000256" key="3">
    <source>
        <dbReference type="ARBA" id="ARBA00022741"/>
    </source>
</evidence>
<dbReference type="RefSeq" id="WP_378038928.1">
    <property type="nucleotide sequence ID" value="NZ_JBHSIV010000041.1"/>
</dbReference>
<evidence type="ECO:0000313" key="11">
    <source>
        <dbReference type="Proteomes" id="UP001595947"/>
    </source>
</evidence>
<name>A0ABV9YRX1_9PSEU</name>
<keyword evidence="5 7" id="KW-1133">Transmembrane helix</keyword>
<keyword evidence="6 7" id="KW-0472">Membrane</keyword>
<protein>
    <submittedName>
        <fullName evidence="10">ABC transporter ATP-binding protein</fullName>
    </submittedName>
</protein>
<evidence type="ECO:0000256" key="7">
    <source>
        <dbReference type="SAM" id="Phobius"/>
    </source>
</evidence>
<feature type="transmembrane region" description="Helical" evidence="7">
    <location>
        <begin position="170"/>
        <end position="190"/>
    </location>
</feature>
<keyword evidence="4 10" id="KW-0067">ATP-binding</keyword>
<dbReference type="InterPro" id="IPR017871">
    <property type="entry name" value="ABC_transporter-like_CS"/>
</dbReference>
<evidence type="ECO:0000256" key="2">
    <source>
        <dbReference type="ARBA" id="ARBA00022692"/>
    </source>
</evidence>
<keyword evidence="3" id="KW-0547">Nucleotide-binding</keyword>